<organism evidence="1 2">
    <name type="scientific">Candidatus Blautia stercoripullorum</name>
    <dbReference type="NCBI Taxonomy" id="2838502"/>
    <lineage>
        <taxon>Bacteria</taxon>
        <taxon>Bacillati</taxon>
        <taxon>Bacillota</taxon>
        <taxon>Clostridia</taxon>
        <taxon>Lachnospirales</taxon>
        <taxon>Lachnospiraceae</taxon>
        <taxon>Blautia</taxon>
    </lineage>
</organism>
<dbReference type="EMBL" id="DWUX01000013">
    <property type="protein sequence ID" value="HJD38575.1"/>
    <property type="molecule type" value="Genomic_DNA"/>
</dbReference>
<proteinExistence type="predicted"/>
<dbReference type="Proteomes" id="UP000823850">
    <property type="component" value="Unassembled WGS sequence"/>
</dbReference>
<evidence type="ECO:0000313" key="2">
    <source>
        <dbReference type="Proteomes" id="UP000823850"/>
    </source>
</evidence>
<sequence length="51" mass="5612">MHLRLRFTAGQLRPGMEKVRSGAIEIFPHFGLKVRKLKMGGSSGQATTAEN</sequence>
<evidence type="ECO:0000313" key="1">
    <source>
        <dbReference type="EMBL" id="HJD38575.1"/>
    </source>
</evidence>
<accession>A0A9D2R7G3</accession>
<protein>
    <submittedName>
        <fullName evidence="1">Uncharacterized protein</fullName>
    </submittedName>
</protein>
<reference evidence="1" key="2">
    <citation type="submission" date="2021-04" db="EMBL/GenBank/DDBJ databases">
        <authorList>
            <person name="Gilroy R."/>
        </authorList>
    </citation>
    <scope>NUCLEOTIDE SEQUENCE</scope>
    <source>
        <strain evidence="1">ChiW19-6364</strain>
    </source>
</reference>
<name>A0A9D2R7G3_9FIRM</name>
<comment type="caution">
    <text evidence="1">The sequence shown here is derived from an EMBL/GenBank/DDBJ whole genome shotgun (WGS) entry which is preliminary data.</text>
</comment>
<dbReference type="AlphaFoldDB" id="A0A9D2R7G3"/>
<gene>
    <name evidence="1" type="ORF">H9913_00980</name>
</gene>
<reference evidence="1" key="1">
    <citation type="journal article" date="2021" name="PeerJ">
        <title>Extensive microbial diversity within the chicken gut microbiome revealed by metagenomics and culture.</title>
        <authorList>
            <person name="Gilroy R."/>
            <person name="Ravi A."/>
            <person name="Getino M."/>
            <person name="Pursley I."/>
            <person name="Horton D.L."/>
            <person name="Alikhan N.F."/>
            <person name="Baker D."/>
            <person name="Gharbi K."/>
            <person name="Hall N."/>
            <person name="Watson M."/>
            <person name="Adriaenssens E.M."/>
            <person name="Foster-Nyarko E."/>
            <person name="Jarju S."/>
            <person name="Secka A."/>
            <person name="Antonio M."/>
            <person name="Oren A."/>
            <person name="Chaudhuri R.R."/>
            <person name="La Ragione R."/>
            <person name="Hildebrand F."/>
            <person name="Pallen M.J."/>
        </authorList>
    </citation>
    <scope>NUCLEOTIDE SEQUENCE</scope>
    <source>
        <strain evidence="1">ChiW19-6364</strain>
    </source>
</reference>